<dbReference type="OrthoDB" id="5308957at2759"/>
<protein>
    <recommendedName>
        <fullName evidence="1">Clr5 domain-containing protein</fullName>
    </recommendedName>
</protein>
<sequence length="293" mass="32882">MSFRREKIPHDEWEEHKSEISRLFAASSLKNVQQQMLDLYNFDASISQYESRLRLWGIRKNRKKREWEELFSGESSLSPSAIQRQLPPVLRRDAGATIKRAKRWAGRSSAYPDTITAFATSEASVDTHQSLMEIDITVRSPSPGLGQMLDSVLRYTVGPQFIAQCGFMLSSGPMSPRTISCFNQASSSVHSSIFNRTNTFASFSISGLTLPFFELENSLKLMGIDFSQLYGHASSFINTLRDRGFGASAEGSRNRLLRLGPFIPTVDSTLTSMDGALEANFVRSLLWCLLNDK</sequence>
<dbReference type="EMBL" id="JAGPNK010000018">
    <property type="protein sequence ID" value="KAH7305416.1"/>
    <property type="molecule type" value="Genomic_DNA"/>
</dbReference>
<proteinExistence type="predicted"/>
<keyword evidence="3" id="KW-1185">Reference proteome</keyword>
<accession>A0A8K0SFZ2</accession>
<dbReference type="InterPro" id="IPR025676">
    <property type="entry name" value="Clr5_dom"/>
</dbReference>
<gene>
    <name evidence="2" type="ORF">B0I35DRAFT_111698</name>
</gene>
<dbReference type="Pfam" id="PF14420">
    <property type="entry name" value="Clr5"/>
    <property type="match status" value="1"/>
</dbReference>
<organism evidence="2 3">
    <name type="scientific">Stachybotrys elegans</name>
    <dbReference type="NCBI Taxonomy" id="80388"/>
    <lineage>
        <taxon>Eukaryota</taxon>
        <taxon>Fungi</taxon>
        <taxon>Dikarya</taxon>
        <taxon>Ascomycota</taxon>
        <taxon>Pezizomycotina</taxon>
        <taxon>Sordariomycetes</taxon>
        <taxon>Hypocreomycetidae</taxon>
        <taxon>Hypocreales</taxon>
        <taxon>Stachybotryaceae</taxon>
        <taxon>Stachybotrys</taxon>
    </lineage>
</organism>
<name>A0A8K0SFZ2_9HYPO</name>
<feature type="domain" description="Clr5" evidence="1">
    <location>
        <begin position="11"/>
        <end position="60"/>
    </location>
</feature>
<evidence type="ECO:0000313" key="2">
    <source>
        <dbReference type="EMBL" id="KAH7305416.1"/>
    </source>
</evidence>
<dbReference type="Proteomes" id="UP000813444">
    <property type="component" value="Unassembled WGS sequence"/>
</dbReference>
<evidence type="ECO:0000313" key="3">
    <source>
        <dbReference type="Proteomes" id="UP000813444"/>
    </source>
</evidence>
<reference evidence="2" key="1">
    <citation type="journal article" date="2021" name="Nat. Commun.">
        <title>Genetic determinants of endophytism in the Arabidopsis root mycobiome.</title>
        <authorList>
            <person name="Mesny F."/>
            <person name="Miyauchi S."/>
            <person name="Thiergart T."/>
            <person name="Pickel B."/>
            <person name="Atanasova L."/>
            <person name="Karlsson M."/>
            <person name="Huettel B."/>
            <person name="Barry K.W."/>
            <person name="Haridas S."/>
            <person name="Chen C."/>
            <person name="Bauer D."/>
            <person name="Andreopoulos W."/>
            <person name="Pangilinan J."/>
            <person name="LaButti K."/>
            <person name="Riley R."/>
            <person name="Lipzen A."/>
            <person name="Clum A."/>
            <person name="Drula E."/>
            <person name="Henrissat B."/>
            <person name="Kohler A."/>
            <person name="Grigoriev I.V."/>
            <person name="Martin F.M."/>
            <person name="Hacquard S."/>
        </authorList>
    </citation>
    <scope>NUCLEOTIDE SEQUENCE</scope>
    <source>
        <strain evidence="2">MPI-CAGE-CH-0235</strain>
    </source>
</reference>
<dbReference type="AlphaFoldDB" id="A0A8K0SFZ2"/>
<evidence type="ECO:0000259" key="1">
    <source>
        <dbReference type="Pfam" id="PF14420"/>
    </source>
</evidence>
<comment type="caution">
    <text evidence="2">The sequence shown here is derived from an EMBL/GenBank/DDBJ whole genome shotgun (WGS) entry which is preliminary data.</text>
</comment>